<dbReference type="EMBL" id="CP003071">
    <property type="protein sequence ID" value="AGA84657.1"/>
    <property type="molecule type" value="Genomic_DNA"/>
</dbReference>
<reference evidence="2 3" key="1">
    <citation type="submission" date="2011-10" db="EMBL/GenBank/DDBJ databases">
        <title>Complete sequence of chromosome of Pseudomonas stutzeri RCH2.</title>
        <authorList>
            <consortium name="US DOE Joint Genome Institute"/>
            <person name="Lucas S."/>
            <person name="Han J."/>
            <person name="Lapidus A."/>
            <person name="Cheng J.-F."/>
            <person name="Goodwin L."/>
            <person name="Pitluck S."/>
            <person name="Peters L."/>
            <person name="Ovchinnikova G."/>
            <person name="Zeytun A."/>
            <person name="Lu M."/>
            <person name="Detter J.C."/>
            <person name="Han C."/>
            <person name="Tapia R."/>
            <person name="Land M."/>
            <person name="Hauser L."/>
            <person name="Kyrpides N."/>
            <person name="Ivanova N."/>
            <person name="Pagani I."/>
            <person name="Chakraborty R."/>
            <person name="Arkin A."/>
            <person name="Dehal P."/>
            <person name="Wall J."/>
            <person name="Hazen T."/>
            <person name="Woyke T."/>
        </authorList>
    </citation>
    <scope>NUCLEOTIDE SEQUENCE [LARGE SCALE GENOMIC DNA]</scope>
    <source>
        <strain evidence="2 3">RCH2</strain>
    </source>
</reference>
<evidence type="ECO:0000259" key="1">
    <source>
        <dbReference type="Pfam" id="PF08378"/>
    </source>
</evidence>
<feature type="domain" description="NERD" evidence="1">
    <location>
        <begin position="16"/>
        <end position="69"/>
    </location>
</feature>
<dbReference type="Proteomes" id="UP000010820">
    <property type="component" value="Chromosome"/>
</dbReference>
<sequence>MARFFPVRSQCLFDTPGERRLAERLEKLLEDDYFCWSNVPVGPKARYPDFAVLHPPRGILVLKVKELASLQSMGIYGSKAPKINLSPFPQD</sequence>
<dbReference type="Pfam" id="PF08378">
    <property type="entry name" value="NERD"/>
    <property type="match status" value="1"/>
</dbReference>
<proteinExistence type="predicted"/>
<protein>
    <submittedName>
        <fullName evidence="2">Nuclease-like protein</fullName>
    </submittedName>
</protein>
<evidence type="ECO:0000313" key="3">
    <source>
        <dbReference type="Proteomes" id="UP000010820"/>
    </source>
</evidence>
<dbReference type="STRING" id="644801.Psest_0044"/>
<dbReference type="eggNOG" id="COG0210">
    <property type="taxonomic scope" value="Bacteria"/>
</dbReference>
<name>L0GFW8_STUST</name>
<dbReference type="InterPro" id="IPR011528">
    <property type="entry name" value="NERD"/>
</dbReference>
<dbReference type="HOGENOM" id="CLU_2424687_0_0_6"/>
<dbReference type="AlphaFoldDB" id="L0GFW8"/>
<accession>L0GFW8</accession>
<dbReference type="PATRIC" id="fig|644801.3.peg.46"/>
<dbReference type="KEGG" id="psh:Psest_0044"/>
<organism evidence="2 3">
    <name type="scientific">Stutzerimonas stutzeri RCH2</name>
    <dbReference type="NCBI Taxonomy" id="644801"/>
    <lineage>
        <taxon>Bacteria</taxon>
        <taxon>Pseudomonadati</taxon>
        <taxon>Pseudomonadota</taxon>
        <taxon>Gammaproteobacteria</taxon>
        <taxon>Pseudomonadales</taxon>
        <taxon>Pseudomonadaceae</taxon>
        <taxon>Stutzerimonas</taxon>
    </lineage>
</organism>
<evidence type="ECO:0000313" key="2">
    <source>
        <dbReference type="EMBL" id="AGA84657.1"/>
    </source>
</evidence>
<gene>
    <name evidence="2" type="ORF">Psest_0044</name>
</gene>
<dbReference type="RefSeq" id="WP_015275071.1">
    <property type="nucleotide sequence ID" value="NC_019936.1"/>
</dbReference>